<dbReference type="AlphaFoldDB" id="A0A4Z2FDI2"/>
<dbReference type="EMBL" id="SRLO01001371">
    <property type="protein sequence ID" value="TNN38442.1"/>
    <property type="molecule type" value="Genomic_DNA"/>
</dbReference>
<keyword evidence="2" id="KW-1185">Reference proteome</keyword>
<evidence type="ECO:0000313" key="2">
    <source>
        <dbReference type="Proteomes" id="UP000314294"/>
    </source>
</evidence>
<reference evidence="1 2" key="1">
    <citation type="submission" date="2019-03" db="EMBL/GenBank/DDBJ databases">
        <title>First draft genome of Liparis tanakae, snailfish: a comprehensive survey of snailfish specific genes.</title>
        <authorList>
            <person name="Kim W."/>
            <person name="Song I."/>
            <person name="Jeong J.-H."/>
            <person name="Kim D."/>
            <person name="Kim S."/>
            <person name="Ryu S."/>
            <person name="Song J.Y."/>
            <person name="Lee S.K."/>
        </authorList>
    </citation>
    <scope>NUCLEOTIDE SEQUENCE [LARGE SCALE GENOMIC DNA]</scope>
    <source>
        <tissue evidence="1">Muscle</tissue>
    </source>
</reference>
<evidence type="ECO:0000313" key="1">
    <source>
        <dbReference type="EMBL" id="TNN38442.1"/>
    </source>
</evidence>
<protein>
    <submittedName>
        <fullName evidence="1">Uncharacterized protein</fullName>
    </submittedName>
</protein>
<accession>A0A4Z2FDI2</accession>
<organism evidence="1 2">
    <name type="scientific">Liparis tanakae</name>
    <name type="common">Tanaka's snailfish</name>
    <dbReference type="NCBI Taxonomy" id="230148"/>
    <lineage>
        <taxon>Eukaryota</taxon>
        <taxon>Metazoa</taxon>
        <taxon>Chordata</taxon>
        <taxon>Craniata</taxon>
        <taxon>Vertebrata</taxon>
        <taxon>Euteleostomi</taxon>
        <taxon>Actinopterygii</taxon>
        <taxon>Neopterygii</taxon>
        <taxon>Teleostei</taxon>
        <taxon>Neoteleostei</taxon>
        <taxon>Acanthomorphata</taxon>
        <taxon>Eupercaria</taxon>
        <taxon>Perciformes</taxon>
        <taxon>Cottioidei</taxon>
        <taxon>Cottales</taxon>
        <taxon>Liparidae</taxon>
        <taxon>Liparis</taxon>
    </lineage>
</organism>
<sequence length="72" mass="8096">MSLSIHKVTLRDRALVSMATSLSDELVGNRMLYVAKRRSPSSLNSIRPVRPSGYLEDISTLESQSESKRFKV</sequence>
<comment type="caution">
    <text evidence="1">The sequence shown here is derived from an EMBL/GenBank/DDBJ whole genome shotgun (WGS) entry which is preliminary data.</text>
</comment>
<proteinExistence type="predicted"/>
<dbReference type="Proteomes" id="UP000314294">
    <property type="component" value="Unassembled WGS sequence"/>
</dbReference>
<gene>
    <name evidence="1" type="ORF">EYF80_051387</name>
</gene>
<name>A0A4Z2FDI2_9TELE</name>